<dbReference type="Gene3D" id="2.40.50.140">
    <property type="entry name" value="Nucleic acid-binding proteins"/>
    <property type="match status" value="1"/>
</dbReference>
<dbReference type="EMBL" id="CAJOBF010002137">
    <property type="protein sequence ID" value="CAF4012750.1"/>
    <property type="molecule type" value="Genomic_DNA"/>
</dbReference>
<comment type="similarity">
    <text evidence="1">Belongs to the replication factor A protein 1 family.</text>
</comment>
<dbReference type="EMBL" id="CAJOBG010003305">
    <property type="protein sequence ID" value="CAF4056272.1"/>
    <property type="molecule type" value="Genomic_DNA"/>
</dbReference>
<evidence type="ECO:0000256" key="4">
    <source>
        <dbReference type="ARBA" id="ARBA00022833"/>
    </source>
</evidence>
<dbReference type="Proteomes" id="UP000663866">
    <property type="component" value="Unassembled WGS sequence"/>
</dbReference>
<dbReference type="GO" id="GO:0008270">
    <property type="term" value="F:zinc ion binding"/>
    <property type="evidence" value="ECO:0007669"/>
    <property type="project" value="UniProtKB-KW"/>
</dbReference>
<name>A0A819PGW8_9BILA</name>
<dbReference type="GO" id="GO:0003677">
    <property type="term" value="F:DNA binding"/>
    <property type="evidence" value="ECO:0007669"/>
    <property type="project" value="UniProtKB-KW"/>
</dbReference>
<dbReference type="SUPFAM" id="SSF50249">
    <property type="entry name" value="Nucleic acid-binding proteins"/>
    <property type="match status" value="1"/>
</dbReference>
<evidence type="ECO:0000313" key="8">
    <source>
        <dbReference type="Proteomes" id="UP000663842"/>
    </source>
</evidence>
<evidence type="ECO:0000256" key="5">
    <source>
        <dbReference type="ARBA" id="ARBA00023125"/>
    </source>
</evidence>
<sequence length="303" mass="34302">MALNTSSISRLMHGNIDDLPLVLQVLDIHQLNGDVNGVFWARLKLSDGKNDYREMHLISHEEKCIDDSQAYPSQSTQTSTIISTEQNSHDCTVSSGTDLSIFESQKIPIVQISAPTSKKIVIEGCVIRKSQLCIFANGKGKFFTFDIADFSSEIRCKAFNYITEMFFEPIVVGQAYQLRDFVIQRSNRQYNHLFHNFEINLTTDSVVQQIRSDLFQNLNTSFNVVKISSISLSDVGKCVDLSVTIKSIGDNDFIYVQKRNSFFHRRVIMVSDNSSDATIVFWGDLVRTACTVVLNNMLTSIYF</sequence>
<dbReference type="AlphaFoldDB" id="A0A819PGW8"/>
<proteinExistence type="inferred from homology"/>
<evidence type="ECO:0000256" key="2">
    <source>
        <dbReference type="ARBA" id="ARBA00022723"/>
    </source>
</evidence>
<organism evidence="6 8">
    <name type="scientific">Rotaria magnacalcarata</name>
    <dbReference type="NCBI Taxonomy" id="392030"/>
    <lineage>
        <taxon>Eukaryota</taxon>
        <taxon>Metazoa</taxon>
        <taxon>Spiralia</taxon>
        <taxon>Gnathifera</taxon>
        <taxon>Rotifera</taxon>
        <taxon>Eurotatoria</taxon>
        <taxon>Bdelloidea</taxon>
        <taxon>Philodinida</taxon>
        <taxon>Philodinidae</taxon>
        <taxon>Rotaria</taxon>
    </lineage>
</organism>
<dbReference type="FunFam" id="2.40.50.140:FF:000041">
    <property type="entry name" value="Replication protein A subunit"/>
    <property type="match status" value="1"/>
</dbReference>
<comment type="caution">
    <text evidence="6">The sequence shown here is derived from an EMBL/GenBank/DDBJ whole genome shotgun (WGS) entry which is preliminary data.</text>
</comment>
<keyword evidence="2" id="KW-0479">Metal-binding</keyword>
<gene>
    <name evidence="7" type="ORF">OVN521_LOCUS18316</name>
    <name evidence="6" type="ORF">UXM345_LOCUS16871</name>
</gene>
<evidence type="ECO:0000313" key="7">
    <source>
        <dbReference type="EMBL" id="CAF4056272.1"/>
    </source>
</evidence>
<evidence type="ECO:0000256" key="1">
    <source>
        <dbReference type="ARBA" id="ARBA00005690"/>
    </source>
</evidence>
<evidence type="ECO:0008006" key="10">
    <source>
        <dbReference type="Google" id="ProtNLM"/>
    </source>
</evidence>
<evidence type="ECO:0000256" key="3">
    <source>
        <dbReference type="ARBA" id="ARBA00022771"/>
    </source>
</evidence>
<evidence type="ECO:0000313" key="6">
    <source>
        <dbReference type="EMBL" id="CAF4012750.1"/>
    </source>
</evidence>
<dbReference type="InterPro" id="IPR012340">
    <property type="entry name" value="NA-bd_OB-fold"/>
</dbReference>
<keyword evidence="9" id="KW-1185">Reference proteome</keyword>
<reference evidence="6" key="1">
    <citation type="submission" date="2021-02" db="EMBL/GenBank/DDBJ databases">
        <authorList>
            <person name="Nowell W R."/>
        </authorList>
    </citation>
    <scope>NUCLEOTIDE SEQUENCE</scope>
</reference>
<keyword evidence="4" id="KW-0862">Zinc</keyword>
<protein>
    <recommendedName>
        <fullName evidence="10">Replication protein A1</fullName>
    </recommendedName>
</protein>
<evidence type="ECO:0000313" key="9">
    <source>
        <dbReference type="Proteomes" id="UP000663866"/>
    </source>
</evidence>
<dbReference type="Proteomes" id="UP000663842">
    <property type="component" value="Unassembled WGS sequence"/>
</dbReference>
<keyword evidence="3" id="KW-0863">Zinc-finger</keyword>
<accession>A0A819PGW8</accession>
<keyword evidence="5" id="KW-0238">DNA-binding</keyword>